<evidence type="ECO:0000313" key="4">
    <source>
        <dbReference type="Proteomes" id="UP001500151"/>
    </source>
</evidence>
<evidence type="ECO:0000256" key="2">
    <source>
        <dbReference type="SAM" id="MobiDB-lite"/>
    </source>
</evidence>
<comment type="similarity">
    <text evidence="1">Belongs to the phD/YefM antitoxin family.</text>
</comment>
<evidence type="ECO:0000256" key="1">
    <source>
        <dbReference type="ARBA" id="ARBA00009981"/>
    </source>
</evidence>
<accession>A0ABN3RG46</accession>
<dbReference type="InterPro" id="IPR036165">
    <property type="entry name" value="YefM-like_sf"/>
</dbReference>
<keyword evidence="4" id="KW-1185">Reference proteome</keyword>
<name>A0ABN3RG46_9ACTN</name>
<comment type="caution">
    <text evidence="3">The sequence shown here is derived from an EMBL/GenBank/DDBJ whole genome shotgun (WGS) entry which is preliminary data.</text>
</comment>
<sequence length="61" mass="6850">MKIISRREFEHDPDPVIADVEAGETYLITRAGRAFAELRPPGSRRVTDGKEPDPENEVSAR</sequence>
<evidence type="ECO:0000313" key="3">
    <source>
        <dbReference type="EMBL" id="GAA2651835.1"/>
    </source>
</evidence>
<protein>
    <recommendedName>
        <fullName evidence="5">Type II toxin-antitoxin system prevent-host-death family antitoxin</fullName>
    </recommendedName>
</protein>
<gene>
    <name evidence="3" type="ORF">GCM10010307_62020</name>
</gene>
<proteinExistence type="inferred from homology"/>
<feature type="compositionally biased region" description="Basic and acidic residues" evidence="2">
    <location>
        <begin position="45"/>
        <end position="61"/>
    </location>
</feature>
<reference evidence="3 4" key="1">
    <citation type="journal article" date="2019" name="Int. J. Syst. Evol. Microbiol.">
        <title>The Global Catalogue of Microorganisms (GCM) 10K type strain sequencing project: providing services to taxonomists for standard genome sequencing and annotation.</title>
        <authorList>
            <consortium name="The Broad Institute Genomics Platform"/>
            <consortium name="The Broad Institute Genome Sequencing Center for Infectious Disease"/>
            <person name="Wu L."/>
            <person name="Ma J."/>
        </authorList>
    </citation>
    <scope>NUCLEOTIDE SEQUENCE [LARGE SCALE GENOMIC DNA]</scope>
    <source>
        <strain evidence="3 4">JCM 4524</strain>
    </source>
</reference>
<organism evidence="3 4">
    <name type="scientific">Streptomyces vastus</name>
    <dbReference type="NCBI Taxonomy" id="285451"/>
    <lineage>
        <taxon>Bacteria</taxon>
        <taxon>Bacillati</taxon>
        <taxon>Actinomycetota</taxon>
        <taxon>Actinomycetes</taxon>
        <taxon>Kitasatosporales</taxon>
        <taxon>Streptomycetaceae</taxon>
        <taxon>Streptomyces</taxon>
    </lineage>
</organism>
<dbReference type="Proteomes" id="UP001500151">
    <property type="component" value="Unassembled WGS sequence"/>
</dbReference>
<dbReference type="EMBL" id="BAAASJ010000098">
    <property type="protein sequence ID" value="GAA2651835.1"/>
    <property type="molecule type" value="Genomic_DNA"/>
</dbReference>
<dbReference type="SUPFAM" id="SSF143120">
    <property type="entry name" value="YefM-like"/>
    <property type="match status" value="1"/>
</dbReference>
<dbReference type="RefSeq" id="WP_344394328.1">
    <property type="nucleotide sequence ID" value="NZ_BAAASJ010000098.1"/>
</dbReference>
<feature type="region of interest" description="Disordered" evidence="2">
    <location>
        <begin position="38"/>
        <end position="61"/>
    </location>
</feature>
<evidence type="ECO:0008006" key="5">
    <source>
        <dbReference type="Google" id="ProtNLM"/>
    </source>
</evidence>